<reference evidence="2" key="1">
    <citation type="submission" date="2016-10" db="EMBL/GenBank/DDBJ databases">
        <authorList>
            <person name="Varghese N."/>
            <person name="Submissions S."/>
        </authorList>
    </citation>
    <scope>NUCLEOTIDE SEQUENCE [LARGE SCALE GENOMIC DNA]</scope>
    <source>
        <strain evidence="2">Nm10</strain>
    </source>
</reference>
<evidence type="ECO:0000313" key="2">
    <source>
        <dbReference type="Proteomes" id="UP000182882"/>
    </source>
</evidence>
<name>A0A1H2ER22_9PROT</name>
<protein>
    <submittedName>
        <fullName evidence="1">Uncharacterized protein</fullName>
    </submittedName>
</protein>
<keyword evidence="2" id="KW-1185">Reference proteome</keyword>
<dbReference type="AlphaFoldDB" id="A0A1H2ER22"/>
<evidence type="ECO:0000313" key="1">
    <source>
        <dbReference type="EMBL" id="SDT97535.1"/>
    </source>
</evidence>
<sequence length="308" mass="35599">MSGSMRTFEQPIKDKSFYRAGTLKRIRRTNHQLDQLDNHIVTVLIDDHPQSVRHIFYRMTDPRLPESVEKSDAGYRHVQDRCVKLRRSGRIPYAWIADMSRRGYYVHTYSDASEFISKMAGLYRADLWAGSDHRCEVWCESRSIASVIQRVCTEMAVDLYPCGGFASLSFAHYAAEQHNRMKDYRPLTIFYIGDYDPAGVMIDRSLERELRLHLDSRIDMSFDRIGINEYQIAEFDLPTKPRKKSDTRSQQVISTVEAEAMPAHILRDLLRYSIESLLPEGALHAAKIAEQSEREGLKILAKHLRGAQ</sequence>
<accession>A0A1H2ER22</accession>
<gene>
    <name evidence="1" type="ORF">SAMN05216406_11490</name>
</gene>
<dbReference type="EMBL" id="FNLN01000014">
    <property type="protein sequence ID" value="SDT97535.1"/>
    <property type="molecule type" value="Genomic_DNA"/>
</dbReference>
<organism evidence="1 2">
    <name type="scientific">Nitrosomonas ureae</name>
    <dbReference type="NCBI Taxonomy" id="44577"/>
    <lineage>
        <taxon>Bacteria</taxon>
        <taxon>Pseudomonadati</taxon>
        <taxon>Pseudomonadota</taxon>
        <taxon>Betaproteobacteria</taxon>
        <taxon>Nitrosomonadales</taxon>
        <taxon>Nitrosomonadaceae</taxon>
        <taxon>Nitrosomonas</taxon>
    </lineage>
</organism>
<dbReference type="RefSeq" id="WP_201011896.1">
    <property type="nucleotide sequence ID" value="NZ_CP013341.1"/>
</dbReference>
<proteinExistence type="predicted"/>
<dbReference type="Proteomes" id="UP000182882">
    <property type="component" value="Unassembled WGS sequence"/>
</dbReference>